<keyword evidence="2" id="KW-0966">Cell projection</keyword>
<evidence type="ECO:0000313" key="2">
    <source>
        <dbReference type="EMBL" id="TCK60616.1"/>
    </source>
</evidence>
<dbReference type="RefSeq" id="WP_132873445.1">
    <property type="nucleotide sequence ID" value="NZ_SMGG01000004.1"/>
</dbReference>
<accession>A0A4R1K8F7</accession>
<dbReference type="EMBL" id="SMGG01000004">
    <property type="protein sequence ID" value="TCK60616.1"/>
    <property type="molecule type" value="Genomic_DNA"/>
</dbReference>
<organism evidence="2 3">
    <name type="scientific">Seleniivibrio woodruffii</name>
    <dbReference type="NCBI Taxonomy" id="1078050"/>
    <lineage>
        <taxon>Bacteria</taxon>
        <taxon>Pseudomonadati</taxon>
        <taxon>Deferribacterota</taxon>
        <taxon>Deferribacteres</taxon>
        <taxon>Deferribacterales</taxon>
        <taxon>Geovibrionaceae</taxon>
        <taxon>Seleniivibrio</taxon>
    </lineage>
</organism>
<dbReference type="PRINTS" id="PR00207">
    <property type="entry name" value="FLAGELLIN"/>
</dbReference>
<protein>
    <submittedName>
        <fullName evidence="2">Flagellin</fullName>
    </submittedName>
</protein>
<evidence type="ECO:0000313" key="3">
    <source>
        <dbReference type="Proteomes" id="UP000294614"/>
    </source>
</evidence>
<feature type="region of interest" description="Disordered" evidence="1">
    <location>
        <begin position="1"/>
        <end position="54"/>
    </location>
</feature>
<keyword evidence="2" id="KW-0282">Flagellum</keyword>
<dbReference type="Gene3D" id="1.20.1330.10">
    <property type="entry name" value="f41 fragment of flagellin, N-terminal domain"/>
    <property type="match status" value="1"/>
</dbReference>
<evidence type="ECO:0000256" key="1">
    <source>
        <dbReference type="SAM" id="MobiDB-lite"/>
    </source>
</evidence>
<keyword evidence="3" id="KW-1185">Reference proteome</keyword>
<dbReference type="InterPro" id="IPR001029">
    <property type="entry name" value="Flagellin_N"/>
</dbReference>
<name>A0A4R1K8F7_9BACT</name>
<comment type="caution">
    <text evidence="2">The sequence shown here is derived from an EMBL/GenBank/DDBJ whole genome shotgun (WGS) entry which is preliminary data.</text>
</comment>
<feature type="compositionally biased region" description="Polar residues" evidence="1">
    <location>
        <begin position="37"/>
        <end position="54"/>
    </location>
</feature>
<sequence>MIEKITPTNVTSISSGKKQNIQNTATSKVSHEETEDLSSQTAQRSQTALSKGRQTSAYLQARDVQDSVSYQQTRQSALMDVNNMLKSLRSLAMQYTTGDLSLAEQDAIVAQAEQTLYTIDKTANSSQFQGTPVISDADSRQLGLEVINLEAGDPVGLINSALNKVAAKLAMSGAQVETFDVRINNIKRSAAEIMSEYQAEQAAQSIADALRSASPDDINKDLTPEKVLSLLGI</sequence>
<keyword evidence="2" id="KW-0969">Cilium</keyword>
<proteinExistence type="predicted"/>
<dbReference type="SUPFAM" id="SSF64518">
    <property type="entry name" value="Phase 1 flagellin"/>
    <property type="match status" value="1"/>
</dbReference>
<dbReference type="GO" id="GO:0005198">
    <property type="term" value="F:structural molecule activity"/>
    <property type="evidence" value="ECO:0007669"/>
    <property type="project" value="InterPro"/>
</dbReference>
<dbReference type="Proteomes" id="UP000294614">
    <property type="component" value="Unassembled WGS sequence"/>
</dbReference>
<feature type="compositionally biased region" description="Polar residues" evidence="1">
    <location>
        <begin position="1"/>
        <end position="28"/>
    </location>
</feature>
<gene>
    <name evidence="2" type="ORF">C8D98_1494</name>
</gene>
<dbReference type="AlphaFoldDB" id="A0A4R1K8F7"/>
<dbReference type="OrthoDB" id="9796789at2"/>
<reference evidence="2 3" key="1">
    <citation type="submission" date="2019-03" db="EMBL/GenBank/DDBJ databases">
        <title>Genomic Encyclopedia of Type Strains, Phase IV (KMG-IV): sequencing the most valuable type-strain genomes for metagenomic binning, comparative biology and taxonomic classification.</title>
        <authorList>
            <person name="Goeker M."/>
        </authorList>
    </citation>
    <scope>NUCLEOTIDE SEQUENCE [LARGE SCALE GENOMIC DNA]</scope>
    <source>
        <strain evidence="2 3">DSM 24984</strain>
    </source>
</reference>